<dbReference type="InterPro" id="IPR023210">
    <property type="entry name" value="NADP_OxRdtase_dom"/>
</dbReference>
<dbReference type="Proteomes" id="UP000278440">
    <property type="component" value="Unassembled WGS sequence"/>
</dbReference>
<dbReference type="PANTHER" id="PTHR43364:SF18">
    <property type="entry name" value="OXIDOREDUCTASE"/>
    <property type="match status" value="1"/>
</dbReference>
<evidence type="ECO:0000313" key="3">
    <source>
        <dbReference type="Proteomes" id="UP000278440"/>
    </source>
</evidence>
<keyword evidence="3" id="KW-1185">Reference proteome</keyword>
<evidence type="ECO:0000259" key="1">
    <source>
        <dbReference type="Pfam" id="PF00248"/>
    </source>
</evidence>
<dbReference type="AlphaFoldDB" id="A0A495XV14"/>
<dbReference type="GO" id="GO:0016491">
    <property type="term" value="F:oxidoreductase activity"/>
    <property type="evidence" value="ECO:0007669"/>
    <property type="project" value="InterPro"/>
</dbReference>
<dbReference type="InterPro" id="IPR020471">
    <property type="entry name" value="AKR"/>
</dbReference>
<gene>
    <name evidence="2" type="ORF">DFJ68_1502</name>
</gene>
<dbReference type="PROSITE" id="PS00062">
    <property type="entry name" value="ALDOKETO_REDUCTASE_2"/>
    <property type="match status" value="1"/>
</dbReference>
<proteinExistence type="predicted"/>
<dbReference type="GO" id="GO:0005829">
    <property type="term" value="C:cytosol"/>
    <property type="evidence" value="ECO:0007669"/>
    <property type="project" value="TreeGrafter"/>
</dbReference>
<sequence length="321" mass="33830">MPGRLAFRGMRRRLGSSGLTITPLALGTMTWGHAVDRHDAADHLAAFVDAGCSLVDTAYGYGGGDAETILGSLLGSRVPRDEVLLCSKAGISRESGDRVVDVSRRTLMSQLDTSLRRLGTDHVDLWLVHTWSDDAPLAETLSALEWAASTGRARYVGVSNYNGWQTARAFSLLEQSRVPLVVNEIEYSLVERSPEVEVVGAAVALGVGLLAWSPLGRGVLTGKYRSGTPAGSRGASADFPGFAERFLGADARSVADAVTTAARGLQCRPAEVALAWVRDRPGVGAPVVGVRTEAQLRSALASLDLVLPPEIIAALDDVSAG</sequence>
<dbReference type="Gene3D" id="3.20.20.100">
    <property type="entry name" value="NADP-dependent oxidoreductase domain"/>
    <property type="match status" value="1"/>
</dbReference>
<organism evidence="2 3">
    <name type="scientific">Terracoccus luteus</name>
    <dbReference type="NCBI Taxonomy" id="53356"/>
    <lineage>
        <taxon>Bacteria</taxon>
        <taxon>Bacillati</taxon>
        <taxon>Actinomycetota</taxon>
        <taxon>Actinomycetes</taxon>
        <taxon>Micrococcales</taxon>
        <taxon>Intrasporangiaceae</taxon>
        <taxon>Terracoccus</taxon>
    </lineage>
</organism>
<dbReference type="InterPro" id="IPR018170">
    <property type="entry name" value="Aldo/ket_reductase_CS"/>
</dbReference>
<name>A0A495XV14_9MICO</name>
<reference evidence="2 3" key="1">
    <citation type="submission" date="2018-10" db="EMBL/GenBank/DDBJ databases">
        <title>Sequencing the genomes of 1000 actinobacteria strains.</title>
        <authorList>
            <person name="Klenk H.-P."/>
        </authorList>
    </citation>
    <scope>NUCLEOTIDE SEQUENCE [LARGE SCALE GENOMIC DNA]</scope>
    <source>
        <strain evidence="2 3">DSM 44267</strain>
    </source>
</reference>
<protein>
    <submittedName>
        <fullName evidence="2">Aryl-alcohol dehydrogenase-like predicted oxidoreductase</fullName>
    </submittedName>
</protein>
<comment type="caution">
    <text evidence="2">The sequence shown here is derived from an EMBL/GenBank/DDBJ whole genome shotgun (WGS) entry which is preliminary data.</text>
</comment>
<dbReference type="InterPro" id="IPR036812">
    <property type="entry name" value="NAD(P)_OxRdtase_dom_sf"/>
</dbReference>
<dbReference type="InterPro" id="IPR050523">
    <property type="entry name" value="AKR_Detox_Biosynth"/>
</dbReference>
<accession>A0A495XV14</accession>
<dbReference type="Pfam" id="PF00248">
    <property type="entry name" value="Aldo_ket_red"/>
    <property type="match status" value="1"/>
</dbReference>
<dbReference type="SUPFAM" id="SSF51430">
    <property type="entry name" value="NAD(P)-linked oxidoreductase"/>
    <property type="match status" value="1"/>
</dbReference>
<feature type="domain" description="NADP-dependent oxidoreductase" evidence="1">
    <location>
        <begin position="23"/>
        <end position="318"/>
    </location>
</feature>
<dbReference type="PRINTS" id="PR00069">
    <property type="entry name" value="ALDKETRDTASE"/>
</dbReference>
<evidence type="ECO:0000313" key="2">
    <source>
        <dbReference type="EMBL" id="RKT78067.1"/>
    </source>
</evidence>
<dbReference type="PANTHER" id="PTHR43364">
    <property type="entry name" value="NADH-SPECIFIC METHYLGLYOXAL REDUCTASE-RELATED"/>
    <property type="match status" value="1"/>
</dbReference>
<dbReference type="EMBL" id="RBXT01000001">
    <property type="protein sequence ID" value="RKT78067.1"/>
    <property type="molecule type" value="Genomic_DNA"/>
</dbReference>